<comment type="caution">
    <text evidence="3">The sequence shown here is derived from an EMBL/GenBank/DDBJ whole genome shotgun (WGS) entry which is preliminary data.</text>
</comment>
<feature type="domain" description="MobA-like NTP transferase" evidence="2">
    <location>
        <begin position="6"/>
        <end position="166"/>
    </location>
</feature>
<keyword evidence="4" id="KW-1185">Reference proteome</keyword>
<dbReference type="Proteomes" id="UP000070529">
    <property type="component" value="Unassembled WGS sequence"/>
</dbReference>
<accession>A0A135ID47</accession>
<sequence>MTKLAAVILAAGAASRFGSCKSLALINDQPLIAFPLKAANEVAMDTYVFTGRWHEEIQNRAIQHHWKANIVLAPMWENGIGDVIAFATSELERDYDAILFMLADQPAVTGNNIELLLKVFDEHPCDAVCCQYRDTVGVPAIAARSMFAELKTLNGDNGAKHLLNDGKHVVHIVDVNQCFIDIDTQKDLDDYTHYLNNMSSYW</sequence>
<dbReference type="Gene3D" id="3.90.550.10">
    <property type="entry name" value="Spore Coat Polysaccharide Biosynthesis Protein SpsA, Chain A"/>
    <property type="match status" value="1"/>
</dbReference>
<dbReference type="InterPro" id="IPR029044">
    <property type="entry name" value="Nucleotide-diphossugar_trans"/>
</dbReference>
<organism evidence="3 4">
    <name type="scientific">Enterovibrio coralii</name>
    <dbReference type="NCBI Taxonomy" id="294935"/>
    <lineage>
        <taxon>Bacteria</taxon>
        <taxon>Pseudomonadati</taxon>
        <taxon>Pseudomonadota</taxon>
        <taxon>Gammaproteobacteria</taxon>
        <taxon>Vibrionales</taxon>
        <taxon>Vibrionaceae</taxon>
        <taxon>Enterovibrio</taxon>
    </lineage>
</organism>
<dbReference type="InterPro" id="IPR025877">
    <property type="entry name" value="MobA-like_NTP_Trfase"/>
</dbReference>
<name>A0A135ID47_9GAMM</name>
<dbReference type="OrthoDB" id="5298023at2"/>
<dbReference type="Pfam" id="PF12804">
    <property type="entry name" value="NTP_transf_3"/>
    <property type="match status" value="1"/>
</dbReference>
<dbReference type="CDD" id="cd04182">
    <property type="entry name" value="GT_2_like_f"/>
    <property type="match status" value="1"/>
</dbReference>
<dbReference type="RefSeq" id="WP_067411460.1">
    <property type="nucleotide sequence ID" value="NZ_LNTY01000006.1"/>
</dbReference>
<protein>
    <submittedName>
        <fullName evidence="3">MobA</fullName>
    </submittedName>
</protein>
<keyword evidence="1" id="KW-0460">Magnesium</keyword>
<gene>
    <name evidence="3" type="ORF">ATN88_06430</name>
</gene>
<dbReference type="GO" id="GO:0016779">
    <property type="term" value="F:nucleotidyltransferase activity"/>
    <property type="evidence" value="ECO:0007669"/>
    <property type="project" value="UniProtKB-ARBA"/>
</dbReference>
<dbReference type="AlphaFoldDB" id="A0A135ID47"/>
<proteinExistence type="predicted"/>
<evidence type="ECO:0000313" key="4">
    <source>
        <dbReference type="Proteomes" id="UP000070529"/>
    </source>
</evidence>
<evidence type="ECO:0000256" key="1">
    <source>
        <dbReference type="ARBA" id="ARBA00022842"/>
    </source>
</evidence>
<dbReference type="SUPFAM" id="SSF53448">
    <property type="entry name" value="Nucleotide-diphospho-sugar transferases"/>
    <property type="match status" value="1"/>
</dbReference>
<dbReference type="EMBL" id="LNTY01000006">
    <property type="protein sequence ID" value="KXF83308.1"/>
    <property type="molecule type" value="Genomic_DNA"/>
</dbReference>
<dbReference type="STRING" id="294935.ATN88_06430"/>
<reference evidence="3 4" key="1">
    <citation type="submission" date="2015-11" db="EMBL/GenBank/DDBJ databases">
        <title>Genomic Taxonomy of the Vibrionaceae.</title>
        <authorList>
            <person name="Gomez-Gil B."/>
            <person name="Enciso-Ibarra J."/>
        </authorList>
    </citation>
    <scope>NUCLEOTIDE SEQUENCE [LARGE SCALE GENOMIC DNA]</scope>
    <source>
        <strain evidence="3 4">CAIM 912</strain>
    </source>
</reference>
<dbReference type="PANTHER" id="PTHR43777">
    <property type="entry name" value="MOLYBDENUM COFACTOR CYTIDYLYLTRANSFERASE"/>
    <property type="match status" value="1"/>
</dbReference>
<evidence type="ECO:0000259" key="2">
    <source>
        <dbReference type="Pfam" id="PF12804"/>
    </source>
</evidence>
<evidence type="ECO:0000313" key="3">
    <source>
        <dbReference type="EMBL" id="KXF83308.1"/>
    </source>
</evidence>
<dbReference type="PANTHER" id="PTHR43777:SF1">
    <property type="entry name" value="MOLYBDENUM COFACTOR CYTIDYLYLTRANSFERASE"/>
    <property type="match status" value="1"/>
</dbReference>